<reference evidence="8" key="1">
    <citation type="submission" date="2021-02" db="EMBL/GenBank/DDBJ databases">
        <authorList>
            <person name="Dougan E. K."/>
            <person name="Rhodes N."/>
            <person name="Thang M."/>
            <person name="Chan C."/>
        </authorList>
    </citation>
    <scope>NUCLEOTIDE SEQUENCE</scope>
</reference>
<feature type="domain" description="Glycerol-3-phosphate dehydrogenase NAD-dependent N-terminal" evidence="6">
    <location>
        <begin position="96"/>
        <end position="180"/>
    </location>
</feature>
<dbReference type="InterPro" id="IPR008927">
    <property type="entry name" value="6-PGluconate_DH-like_C_sf"/>
</dbReference>
<feature type="domain" description="Glycerol-3-phosphate dehydrogenase NAD-dependent N-terminal" evidence="6">
    <location>
        <begin position="294"/>
        <end position="334"/>
    </location>
</feature>
<keyword evidence="2 4" id="KW-0560">Oxidoreductase</keyword>
<dbReference type="SUPFAM" id="SSF48179">
    <property type="entry name" value="6-phosphogluconate dehydrogenase C-terminal domain-like"/>
    <property type="match status" value="1"/>
</dbReference>
<comment type="caution">
    <text evidence="8">The sequence shown here is derived from an EMBL/GenBank/DDBJ whole genome shotgun (WGS) entry which is preliminary data.</text>
</comment>
<keyword evidence="4" id="KW-0520">NAD</keyword>
<feature type="domain" description="Glycerol-3-phosphate dehydrogenase NAD-dependent C-terminal" evidence="7">
    <location>
        <begin position="354"/>
        <end position="445"/>
    </location>
</feature>
<evidence type="ECO:0000259" key="6">
    <source>
        <dbReference type="Pfam" id="PF01210"/>
    </source>
</evidence>
<dbReference type="GO" id="GO:0005975">
    <property type="term" value="P:carbohydrate metabolic process"/>
    <property type="evidence" value="ECO:0007669"/>
    <property type="project" value="InterPro"/>
</dbReference>
<dbReference type="PANTHER" id="PTHR11728">
    <property type="entry name" value="GLYCEROL-3-PHOSPHATE DEHYDROGENASE"/>
    <property type="match status" value="1"/>
</dbReference>
<evidence type="ECO:0000256" key="3">
    <source>
        <dbReference type="ARBA" id="ARBA00048683"/>
    </source>
</evidence>
<dbReference type="GO" id="GO:0005829">
    <property type="term" value="C:cytosol"/>
    <property type="evidence" value="ECO:0007669"/>
    <property type="project" value="TreeGrafter"/>
</dbReference>
<gene>
    <name evidence="8" type="primary">GLY1</name>
    <name evidence="8" type="ORF">SNEC2469_LOCUS10687</name>
</gene>
<name>A0A812QL34_9DINO</name>
<dbReference type="InterPro" id="IPR011128">
    <property type="entry name" value="G3P_DH_NAD-dep_N"/>
</dbReference>
<dbReference type="PANTHER" id="PTHR11728:SF1">
    <property type="entry name" value="GLYCEROL-3-PHOSPHATE DEHYDROGENASE [NAD(+)] 2, CHLOROPLASTIC"/>
    <property type="match status" value="1"/>
</dbReference>
<dbReference type="InterPro" id="IPR006109">
    <property type="entry name" value="G3P_DH_NAD-dep_C"/>
</dbReference>
<dbReference type="GO" id="GO:0141152">
    <property type="term" value="F:glycerol-3-phosphate dehydrogenase (NAD+) activity"/>
    <property type="evidence" value="ECO:0007669"/>
    <property type="project" value="UniProtKB-UniRule"/>
</dbReference>
<evidence type="ECO:0000256" key="2">
    <source>
        <dbReference type="ARBA" id="ARBA00023002"/>
    </source>
</evidence>
<dbReference type="Proteomes" id="UP000601435">
    <property type="component" value="Unassembled WGS sequence"/>
</dbReference>
<dbReference type="InterPro" id="IPR013328">
    <property type="entry name" value="6PGD_dom2"/>
</dbReference>
<evidence type="ECO:0000313" key="9">
    <source>
        <dbReference type="Proteomes" id="UP000601435"/>
    </source>
</evidence>
<evidence type="ECO:0000256" key="4">
    <source>
        <dbReference type="RuleBase" id="RU000437"/>
    </source>
</evidence>
<comment type="catalytic activity">
    <reaction evidence="3 5">
        <text>sn-glycerol 3-phosphate + NAD(+) = dihydroxyacetone phosphate + NADH + H(+)</text>
        <dbReference type="Rhea" id="RHEA:11092"/>
        <dbReference type="ChEBI" id="CHEBI:15378"/>
        <dbReference type="ChEBI" id="CHEBI:57540"/>
        <dbReference type="ChEBI" id="CHEBI:57597"/>
        <dbReference type="ChEBI" id="CHEBI:57642"/>
        <dbReference type="ChEBI" id="CHEBI:57945"/>
        <dbReference type="EC" id="1.1.1.8"/>
    </reaction>
</comment>
<sequence length="459" mass="50264">MRLPSDRIEAELLRPQDFQSLHEHQSNRTCIASQGTEVPDLDLNVLPPVLPKRTGNSHPASVTKKVWRKIVYWAKIRDKMSNRLSYLHSDDCEKMKVVVMGGGAFGTAMAAHVARKGHMVTMIVRNKSVCKFINRKHINPRYLSEFDLPKNVGATTDAAEALEGCDVLIHAVPVQSSREAAPGFESPFLCTLSLLLPYDNPNDYTKHFTPRKHSSFVYSLSSWSECVRQVALGAIRELVPPDIPVVAVSKALYSGVELGTRKLMCDVIPEAKFMVQGLREVEAVWIKDLCLRRLAATKLRDRLDVVVVSGPSFAQEIMDRRPTSVVAASRSPEAAEKVSRLLTSKYFRVSMTEDVLGVEVAGALKNVLAIAAGICEGLGLGTNAMSALVTQGNAEIRWLATAMGARPETLAGLSGMGDILLTCFGSLSRNRTVGVRLGKGERFEVRTASCETRLSSFGV</sequence>
<dbReference type="Gene3D" id="1.10.1040.10">
    <property type="entry name" value="N-(1-d-carboxylethyl)-l-norvaline Dehydrogenase, domain 2"/>
    <property type="match status" value="1"/>
</dbReference>
<organism evidence="8 9">
    <name type="scientific">Symbiodinium necroappetens</name>
    <dbReference type="NCBI Taxonomy" id="1628268"/>
    <lineage>
        <taxon>Eukaryota</taxon>
        <taxon>Sar</taxon>
        <taxon>Alveolata</taxon>
        <taxon>Dinophyceae</taxon>
        <taxon>Suessiales</taxon>
        <taxon>Symbiodiniaceae</taxon>
        <taxon>Symbiodinium</taxon>
    </lineage>
</organism>
<dbReference type="GO" id="GO:0046168">
    <property type="term" value="P:glycerol-3-phosphate catabolic process"/>
    <property type="evidence" value="ECO:0007669"/>
    <property type="project" value="UniProtKB-UniRule"/>
</dbReference>
<keyword evidence="9" id="KW-1185">Reference proteome</keyword>
<dbReference type="Pfam" id="PF07479">
    <property type="entry name" value="NAD_Gly3P_dh_C"/>
    <property type="match status" value="1"/>
</dbReference>
<evidence type="ECO:0000256" key="1">
    <source>
        <dbReference type="ARBA" id="ARBA00011009"/>
    </source>
</evidence>
<dbReference type="InterPro" id="IPR006168">
    <property type="entry name" value="G3P_DH_NAD-dep"/>
</dbReference>
<dbReference type="EC" id="1.1.1.8" evidence="5"/>
<dbReference type="EMBL" id="CAJNJA010017031">
    <property type="protein sequence ID" value="CAE7392731.1"/>
    <property type="molecule type" value="Genomic_DNA"/>
</dbReference>
<evidence type="ECO:0000313" key="8">
    <source>
        <dbReference type="EMBL" id="CAE7392731.1"/>
    </source>
</evidence>
<dbReference type="Gene3D" id="3.40.50.720">
    <property type="entry name" value="NAD(P)-binding Rossmann-like Domain"/>
    <property type="match status" value="2"/>
</dbReference>
<dbReference type="OrthoDB" id="10263760at2759"/>
<dbReference type="InterPro" id="IPR036291">
    <property type="entry name" value="NAD(P)-bd_dom_sf"/>
</dbReference>
<evidence type="ECO:0000256" key="5">
    <source>
        <dbReference type="RuleBase" id="RU361243"/>
    </source>
</evidence>
<dbReference type="PRINTS" id="PR00077">
    <property type="entry name" value="GPDHDRGNASE"/>
</dbReference>
<evidence type="ECO:0000259" key="7">
    <source>
        <dbReference type="Pfam" id="PF07479"/>
    </source>
</evidence>
<dbReference type="PROSITE" id="PS00957">
    <property type="entry name" value="NAD_G3PDH"/>
    <property type="match status" value="1"/>
</dbReference>
<protein>
    <recommendedName>
        <fullName evidence="5">Glycerol-3-phosphate dehydrogenase [NAD(+)]</fullName>
        <ecNumber evidence="5">1.1.1.8</ecNumber>
    </recommendedName>
</protein>
<proteinExistence type="inferred from homology"/>
<accession>A0A812QL34</accession>
<dbReference type="Pfam" id="PF01210">
    <property type="entry name" value="NAD_Gly3P_dh_N"/>
    <property type="match status" value="2"/>
</dbReference>
<comment type="similarity">
    <text evidence="1 4">Belongs to the NAD-dependent glycerol-3-phosphate dehydrogenase family.</text>
</comment>
<dbReference type="SUPFAM" id="SSF51735">
    <property type="entry name" value="NAD(P)-binding Rossmann-fold domains"/>
    <property type="match status" value="1"/>
</dbReference>
<dbReference type="AlphaFoldDB" id="A0A812QL34"/>
<dbReference type="GO" id="GO:0051287">
    <property type="term" value="F:NAD binding"/>
    <property type="evidence" value="ECO:0007669"/>
    <property type="project" value="UniProtKB-UniRule"/>
</dbReference>